<dbReference type="Gene3D" id="3.40.50.300">
    <property type="entry name" value="P-loop containing nucleotide triphosphate hydrolases"/>
    <property type="match status" value="1"/>
</dbReference>
<proteinExistence type="predicted"/>
<dbReference type="PANTHER" id="PTHR13696:SF99">
    <property type="entry name" value="COBYRINIC ACID AC-DIAMIDE SYNTHASE"/>
    <property type="match status" value="1"/>
</dbReference>
<dbReference type="InterPro" id="IPR027417">
    <property type="entry name" value="P-loop_NTPase"/>
</dbReference>
<dbReference type="PIRSF" id="PIRSF009320">
    <property type="entry name" value="Nuc_binding_HP_1000"/>
    <property type="match status" value="1"/>
</dbReference>
<dbReference type="EMBL" id="AE017283">
    <property type="protein sequence ID" value="AAT83030.1"/>
    <property type="molecule type" value="Genomic_DNA"/>
</dbReference>
<dbReference type="PANTHER" id="PTHR13696">
    <property type="entry name" value="P-LOOP CONTAINING NUCLEOSIDE TRIPHOSPHATE HYDROLASE"/>
    <property type="match status" value="1"/>
</dbReference>
<evidence type="ECO:0000313" key="2">
    <source>
        <dbReference type="EMBL" id="AAT83030.1"/>
    </source>
</evidence>
<accession>Q6A885</accession>
<dbReference type="HOGENOM" id="CLU_037612_5_1_11"/>
<dbReference type="CDD" id="cd02042">
    <property type="entry name" value="ParAB_family"/>
    <property type="match status" value="1"/>
</dbReference>
<organism evidence="2 3">
    <name type="scientific">Cutibacterium acnes (strain DSM 16379 / KPA171202)</name>
    <name type="common">Propionibacterium acnes</name>
    <dbReference type="NCBI Taxonomy" id="267747"/>
    <lineage>
        <taxon>Bacteria</taxon>
        <taxon>Bacillati</taxon>
        <taxon>Actinomycetota</taxon>
        <taxon>Actinomycetes</taxon>
        <taxon>Propionibacteriales</taxon>
        <taxon>Propionibacteriaceae</taxon>
        <taxon>Cutibacterium</taxon>
    </lineage>
</organism>
<dbReference type="SUPFAM" id="SSF52540">
    <property type="entry name" value="P-loop containing nucleoside triphosphate hydrolases"/>
    <property type="match status" value="1"/>
</dbReference>
<dbReference type="Proteomes" id="UP000000603">
    <property type="component" value="Chromosome"/>
</dbReference>
<evidence type="ECO:0000313" key="3">
    <source>
        <dbReference type="Proteomes" id="UP000000603"/>
    </source>
</evidence>
<dbReference type="InterPro" id="IPR002586">
    <property type="entry name" value="CobQ/CobB/MinD/ParA_Nub-bd_dom"/>
</dbReference>
<dbReference type="EnsemblBacteria" id="AAT83030">
    <property type="protein sequence ID" value="AAT83030"/>
    <property type="gene ID" value="PPA1280"/>
</dbReference>
<name>Q6A885_CUTAK</name>
<sequence>MWAGFSSHTTPIHRCTDALIHVCNDADMSRVISGVNTKGGVGKTTTAVYLATALSCQDRVVLLDADPQGSATSWATDAFEAGDRLNFEVRPANAPIVRRCRDIDADLVFIDTPPGDSQTVTAALEVADVVIIPTESGDLDMDRALMTYQVAHGTRRALLFNKADWTRQYRDAYEGAAAVEGLDVLDAEVHRRVAYRQAIGTRPTDLGEFAQVAAQIQEMLK</sequence>
<dbReference type="eggNOG" id="COG1192">
    <property type="taxonomic scope" value="Bacteria"/>
</dbReference>
<dbReference type="InterPro" id="IPR050678">
    <property type="entry name" value="DNA_Partitioning_ATPase"/>
</dbReference>
<dbReference type="Pfam" id="PF01656">
    <property type="entry name" value="CbiA"/>
    <property type="match status" value="1"/>
</dbReference>
<dbReference type="AlphaFoldDB" id="Q6A885"/>
<evidence type="ECO:0000259" key="1">
    <source>
        <dbReference type="Pfam" id="PF01656"/>
    </source>
</evidence>
<reference evidence="2 3" key="1">
    <citation type="journal article" date="2004" name="Science">
        <title>The complete genome sequence of Propionibacterium acnes, a commensal of human skin.</title>
        <authorList>
            <person name="Bruggemann H."/>
            <person name="Henne A."/>
            <person name="Hoster F."/>
            <person name="Liesegang H."/>
            <person name="Wiezer A."/>
            <person name="Strittmatter A."/>
            <person name="Hujer S."/>
            <person name="Durre P."/>
            <person name="Gottschalk G."/>
        </authorList>
    </citation>
    <scope>NUCLEOTIDE SEQUENCE [LARGE SCALE GENOMIC DNA]</scope>
    <source>
        <strain evidence="3">DSM 16379 / KPA171202</strain>
    </source>
</reference>
<protein>
    <submittedName>
        <fullName evidence="2">Plasmid partition protein ParA</fullName>
    </submittedName>
</protein>
<dbReference type="KEGG" id="pac:PPA1280"/>
<gene>
    <name evidence="2" type="ordered locus">PPA1280</name>
</gene>
<feature type="domain" description="CobQ/CobB/MinD/ParA nucleotide binding" evidence="1">
    <location>
        <begin position="35"/>
        <end position="199"/>
    </location>
</feature>